<dbReference type="AlphaFoldDB" id="A0A437Q7Y9"/>
<dbReference type="GO" id="GO:0051301">
    <property type="term" value="P:cell division"/>
    <property type="evidence" value="ECO:0007669"/>
    <property type="project" value="UniProtKB-KW"/>
</dbReference>
<dbReference type="NCBIfam" id="TIGR01072">
    <property type="entry name" value="murA"/>
    <property type="match status" value="1"/>
</dbReference>
<keyword evidence="6 13" id="KW-0133">Cell shape</keyword>
<feature type="domain" description="Enolpyruvate transferase" evidence="14">
    <location>
        <begin position="6"/>
        <end position="407"/>
    </location>
</feature>
<keyword evidence="3 13" id="KW-0963">Cytoplasm</keyword>
<evidence type="ECO:0000256" key="10">
    <source>
        <dbReference type="ARBA" id="ARBA00023317"/>
    </source>
</evidence>
<proteinExistence type="inferred from homology"/>
<evidence type="ECO:0000256" key="13">
    <source>
        <dbReference type="HAMAP-Rule" id="MF_00111"/>
    </source>
</evidence>
<dbReference type="RefSeq" id="WP_127694197.1">
    <property type="nucleotide sequence ID" value="NZ_SACQ01000004.1"/>
</dbReference>
<sequence>MDKLMIQGGARLNGEVRISGAKNAALPILAATLLADEPVTICNLPHLHDITTMLELIRRMGVELTVDEKLSVEIDTRAIKEFHAPYELVKTMRASILVLGPLLAHFGEAQVSLPGGCAIGSRPVDLHIRGLEAMGADIEVEGGYIRAKSNGRLKGAKIFFDVVTVTGTENILMAATLAEGQSIIENAAREPEVVDLANCLIAMGADIQGAGTDTIIVNGVESLKSCRYSVMPDRIETGTYLVAAAATRGYVKTKNTRADIMEAVLQKLQEAGAKVEVGEDWISLDMEGRRPKAVNITTAPHPAFPTDMQAQFAALNAVAEGVGRIKETIFENRFMHMQEMIRMGANVLIDGNSATIEGVEQLRSAPVMATDLRASASLVIAALVADGETVIDRIYHIDRGYECIEEKFEMIGASIRRIPG</sequence>
<feature type="active site" description="Proton donor" evidence="13">
    <location>
        <position position="117"/>
    </location>
</feature>
<evidence type="ECO:0000313" key="15">
    <source>
        <dbReference type="EMBL" id="RVU30661.1"/>
    </source>
</evidence>
<dbReference type="GO" id="GO:0005737">
    <property type="term" value="C:cytoplasm"/>
    <property type="evidence" value="ECO:0007669"/>
    <property type="project" value="UniProtKB-SubCell"/>
</dbReference>
<dbReference type="EMBL" id="SACQ01000004">
    <property type="protein sequence ID" value="RVU30661.1"/>
    <property type="molecule type" value="Genomic_DNA"/>
</dbReference>
<comment type="caution">
    <text evidence="15">The sequence shown here is derived from an EMBL/GenBank/DDBJ whole genome shotgun (WGS) entry which is preliminary data.</text>
</comment>
<keyword evidence="5 13" id="KW-0808">Transferase</keyword>
<keyword evidence="4 13" id="KW-0132">Cell division</keyword>
<evidence type="ECO:0000256" key="7">
    <source>
        <dbReference type="ARBA" id="ARBA00022984"/>
    </source>
</evidence>
<comment type="function">
    <text evidence="13">Cell wall formation. Adds enolpyruvyl to UDP-N-acetylglucosamine.</text>
</comment>
<evidence type="ECO:0000256" key="5">
    <source>
        <dbReference type="ARBA" id="ARBA00022679"/>
    </source>
</evidence>
<feature type="binding site" evidence="13">
    <location>
        <begin position="22"/>
        <end position="23"/>
    </location>
    <ligand>
        <name>phosphoenolpyruvate</name>
        <dbReference type="ChEBI" id="CHEBI:58702"/>
    </ligand>
</feature>
<evidence type="ECO:0000256" key="3">
    <source>
        <dbReference type="ARBA" id="ARBA00022490"/>
    </source>
</evidence>
<reference evidence="15 16" key="1">
    <citation type="submission" date="2019-01" db="EMBL/GenBank/DDBJ databases">
        <authorList>
            <person name="Chen W.-M."/>
        </authorList>
    </citation>
    <scope>NUCLEOTIDE SEQUENCE [LARGE SCALE GENOMIC DNA]</scope>
    <source>
        <strain evidence="15 16">HPM-16</strain>
    </source>
</reference>
<dbReference type="NCBIfam" id="NF006873">
    <property type="entry name" value="PRK09369.1"/>
    <property type="match status" value="1"/>
</dbReference>
<dbReference type="GO" id="GO:0008760">
    <property type="term" value="F:UDP-N-acetylglucosamine 1-carboxyvinyltransferase activity"/>
    <property type="evidence" value="ECO:0007669"/>
    <property type="project" value="UniProtKB-UniRule"/>
</dbReference>
<keyword evidence="8 13" id="KW-0131">Cell cycle</keyword>
<comment type="caution">
    <text evidence="13">Lacks conserved residue(s) required for the propagation of feature annotation.</text>
</comment>
<dbReference type="GO" id="GO:0071555">
    <property type="term" value="P:cell wall organization"/>
    <property type="evidence" value="ECO:0007669"/>
    <property type="project" value="UniProtKB-KW"/>
</dbReference>
<keyword evidence="16" id="KW-1185">Reference proteome</keyword>
<feature type="binding site" evidence="13">
    <location>
        <begin position="122"/>
        <end position="126"/>
    </location>
    <ligand>
        <name>UDP-N-acetyl-alpha-D-glucosamine</name>
        <dbReference type="ChEBI" id="CHEBI:57705"/>
    </ligand>
</feature>
<dbReference type="InterPro" id="IPR013792">
    <property type="entry name" value="RNA3'P_cycl/enolpyr_Trfase_a/b"/>
</dbReference>
<organism evidence="15 16">
    <name type="scientific">Neptunomonas marina</name>
    <dbReference type="NCBI Taxonomy" id="1815562"/>
    <lineage>
        <taxon>Bacteria</taxon>
        <taxon>Pseudomonadati</taxon>
        <taxon>Pseudomonadota</taxon>
        <taxon>Gammaproteobacteria</taxon>
        <taxon>Oceanospirillales</taxon>
        <taxon>Oceanospirillaceae</taxon>
        <taxon>Neptunomonas</taxon>
    </lineage>
</organism>
<dbReference type="GO" id="GO:0008360">
    <property type="term" value="P:regulation of cell shape"/>
    <property type="evidence" value="ECO:0007669"/>
    <property type="project" value="UniProtKB-KW"/>
</dbReference>
<dbReference type="InterPro" id="IPR036968">
    <property type="entry name" value="Enolpyruvate_Tfrase_sf"/>
</dbReference>
<dbReference type="FunFam" id="3.65.10.10:FF:000001">
    <property type="entry name" value="UDP-N-acetylglucosamine 1-carboxyvinyltransferase"/>
    <property type="match status" value="1"/>
</dbReference>
<evidence type="ECO:0000256" key="2">
    <source>
        <dbReference type="ARBA" id="ARBA00004752"/>
    </source>
</evidence>
<dbReference type="Gene3D" id="3.65.10.10">
    <property type="entry name" value="Enolpyruvate transferase domain"/>
    <property type="match status" value="2"/>
</dbReference>
<comment type="subcellular location">
    <subcellularLocation>
        <location evidence="1 13">Cytoplasm</location>
    </subcellularLocation>
</comment>
<keyword evidence="10 13" id="KW-0670">Pyruvate</keyword>
<comment type="pathway">
    <text evidence="2 13">Cell wall biogenesis; peptidoglycan biosynthesis.</text>
</comment>
<protein>
    <recommendedName>
        <fullName evidence="13">UDP-N-acetylglucosamine 1-carboxyvinyltransferase</fullName>
        <ecNumber evidence="13">2.5.1.7</ecNumber>
    </recommendedName>
    <alternativeName>
        <fullName evidence="13">Enoylpyruvate transferase</fullName>
    </alternativeName>
    <alternativeName>
        <fullName evidence="13">UDP-N-acetylglucosamine enolpyruvyl transferase</fullName>
        <shortName evidence="13">EPT</shortName>
    </alternativeName>
</protein>
<evidence type="ECO:0000259" key="14">
    <source>
        <dbReference type="Pfam" id="PF00275"/>
    </source>
</evidence>
<dbReference type="PANTHER" id="PTHR43783:SF1">
    <property type="entry name" value="UDP-N-ACETYLGLUCOSAMINE 1-CARBOXYVINYLTRANSFERASE"/>
    <property type="match status" value="1"/>
</dbReference>
<dbReference type="InterPro" id="IPR001986">
    <property type="entry name" value="Enolpyruvate_Tfrase_dom"/>
</dbReference>
<keyword evidence="9 13" id="KW-0961">Cell wall biogenesis/degradation</keyword>
<evidence type="ECO:0000256" key="6">
    <source>
        <dbReference type="ARBA" id="ARBA00022960"/>
    </source>
</evidence>
<keyword evidence="7 13" id="KW-0573">Peptidoglycan synthesis</keyword>
<dbReference type="HAMAP" id="MF_00111">
    <property type="entry name" value="MurA"/>
    <property type="match status" value="1"/>
</dbReference>
<dbReference type="InterPro" id="IPR050068">
    <property type="entry name" value="MurA_subfamily"/>
</dbReference>
<dbReference type="GO" id="GO:0019277">
    <property type="term" value="P:UDP-N-acetylgalactosamine biosynthetic process"/>
    <property type="evidence" value="ECO:0007669"/>
    <property type="project" value="InterPro"/>
</dbReference>
<dbReference type="InterPro" id="IPR005750">
    <property type="entry name" value="UDP_GlcNAc_COvinyl_MurA"/>
</dbReference>
<evidence type="ECO:0000256" key="9">
    <source>
        <dbReference type="ARBA" id="ARBA00023316"/>
    </source>
</evidence>
<dbReference type="FunFam" id="3.65.10.10:FF:000002">
    <property type="entry name" value="UDP-N-acetylglucosamine 1-carboxyvinyltransferase"/>
    <property type="match status" value="1"/>
</dbReference>
<dbReference type="CDD" id="cd01555">
    <property type="entry name" value="UdpNAET"/>
    <property type="match status" value="1"/>
</dbReference>
<feature type="binding site" evidence="13">
    <location>
        <position position="93"/>
    </location>
    <ligand>
        <name>UDP-N-acetyl-alpha-D-glucosamine</name>
        <dbReference type="ChEBI" id="CHEBI:57705"/>
    </ligand>
</feature>
<evidence type="ECO:0000313" key="16">
    <source>
        <dbReference type="Proteomes" id="UP000282818"/>
    </source>
</evidence>
<feature type="binding site" evidence="13">
    <location>
        <position position="329"/>
    </location>
    <ligand>
        <name>UDP-N-acetyl-alpha-D-glucosamine</name>
        <dbReference type="ChEBI" id="CHEBI:57705"/>
    </ligand>
</feature>
<comment type="catalytic activity">
    <reaction evidence="12 13">
        <text>phosphoenolpyruvate + UDP-N-acetyl-alpha-D-glucosamine = UDP-N-acetyl-3-O-(1-carboxyvinyl)-alpha-D-glucosamine + phosphate</text>
        <dbReference type="Rhea" id="RHEA:18681"/>
        <dbReference type="ChEBI" id="CHEBI:43474"/>
        <dbReference type="ChEBI" id="CHEBI:57705"/>
        <dbReference type="ChEBI" id="CHEBI:58702"/>
        <dbReference type="ChEBI" id="CHEBI:68483"/>
        <dbReference type="EC" id="2.5.1.7"/>
    </reaction>
</comment>
<feature type="binding site" evidence="13">
    <location>
        <position position="307"/>
    </location>
    <ligand>
        <name>UDP-N-acetyl-alpha-D-glucosamine</name>
        <dbReference type="ChEBI" id="CHEBI:57705"/>
    </ligand>
</feature>
<feature type="modified residue" description="2-(S-cysteinyl)pyruvic acid O-phosphothioketal" evidence="13">
    <location>
        <position position="117"/>
    </location>
</feature>
<evidence type="ECO:0000256" key="12">
    <source>
        <dbReference type="ARBA" id="ARBA00047527"/>
    </source>
</evidence>
<evidence type="ECO:0000256" key="4">
    <source>
        <dbReference type="ARBA" id="ARBA00022618"/>
    </source>
</evidence>
<dbReference type="Proteomes" id="UP000282818">
    <property type="component" value="Unassembled WGS sequence"/>
</dbReference>
<dbReference type="Pfam" id="PF00275">
    <property type="entry name" value="EPSP_synthase"/>
    <property type="match status" value="1"/>
</dbReference>
<dbReference type="PANTHER" id="PTHR43783">
    <property type="entry name" value="UDP-N-ACETYLGLUCOSAMINE 1-CARBOXYVINYLTRANSFERASE"/>
    <property type="match status" value="1"/>
</dbReference>
<comment type="similarity">
    <text evidence="11 13">Belongs to the EPSP synthase family. MurA subfamily.</text>
</comment>
<evidence type="ECO:0000256" key="11">
    <source>
        <dbReference type="ARBA" id="ARBA00038367"/>
    </source>
</evidence>
<dbReference type="UniPathway" id="UPA00219"/>
<evidence type="ECO:0000256" key="8">
    <source>
        <dbReference type="ARBA" id="ARBA00023306"/>
    </source>
</evidence>
<dbReference type="EC" id="2.5.1.7" evidence="13"/>
<accession>A0A437Q7Y9</accession>
<gene>
    <name evidence="13 15" type="primary">murA</name>
    <name evidence="15" type="ORF">EOE65_10115</name>
</gene>
<dbReference type="GO" id="GO:0009252">
    <property type="term" value="P:peptidoglycan biosynthetic process"/>
    <property type="evidence" value="ECO:0007669"/>
    <property type="project" value="UniProtKB-UniRule"/>
</dbReference>
<dbReference type="SUPFAM" id="SSF55205">
    <property type="entry name" value="EPT/RTPC-like"/>
    <property type="match status" value="1"/>
</dbReference>
<evidence type="ECO:0000256" key="1">
    <source>
        <dbReference type="ARBA" id="ARBA00004496"/>
    </source>
</evidence>
<name>A0A437Q7Y9_9GAMM</name>